<reference evidence="1 2" key="1">
    <citation type="submission" date="2018-09" db="EMBL/GenBank/DDBJ databases">
        <title>Genomic Encyclopedia of Archaeal and Bacterial Type Strains, Phase II (KMG-II): from individual species to whole genera.</title>
        <authorList>
            <person name="Goeker M."/>
        </authorList>
    </citation>
    <scope>NUCLEOTIDE SEQUENCE [LARGE SCALE GENOMIC DNA]</scope>
    <source>
        <strain evidence="1 2">DSM 27148</strain>
    </source>
</reference>
<accession>A0A419VW75</accession>
<dbReference type="Proteomes" id="UP000283387">
    <property type="component" value="Unassembled WGS sequence"/>
</dbReference>
<protein>
    <submittedName>
        <fullName evidence="1">Uncharacterized protein</fullName>
    </submittedName>
</protein>
<comment type="caution">
    <text evidence="1">The sequence shown here is derived from an EMBL/GenBank/DDBJ whole genome shotgun (WGS) entry which is preliminary data.</text>
</comment>
<evidence type="ECO:0000313" key="1">
    <source>
        <dbReference type="EMBL" id="RKD86368.1"/>
    </source>
</evidence>
<name>A0A419VW75_9BACT</name>
<proteinExistence type="predicted"/>
<evidence type="ECO:0000313" key="2">
    <source>
        <dbReference type="Proteomes" id="UP000283387"/>
    </source>
</evidence>
<sequence>MKEQLLNEKVVKVQSPLLLKSENFTALTGCKSN</sequence>
<organism evidence="1 2">
    <name type="scientific">Mangrovibacterium diazotrophicum</name>
    <dbReference type="NCBI Taxonomy" id="1261403"/>
    <lineage>
        <taxon>Bacteria</taxon>
        <taxon>Pseudomonadati</taxon>
        <taxon>Bacteroidota</taxon>
        <taxon>Bacteroidia</taxon>
        <taxon>Marinilabiliales</taxon>
        <taxon>Prolixibacteraceae</taxon>
        <taxon>Mangrovibacterium</taxon>
    </lineage>
</organism>
<keyword evidence="2" id="KW-1185">Reference proteome</keyword>
<gene>
    <name evidence="1" type="ORF">BC643_4059</name>
</gene>
<dbReference type="AlphaFoldDB" id="A0A419VW75"/>
<dbReference type="EMBL" id="RAPN01000004">
    <property type="protein sequence ID" value="RKD86368.1"/>
    <property type="molecule type" value="Genomic_DNA"/>
</dbReference>